<sequence>KYQSHFTWCETMTSHEEALCNHHMCATEWLSEHTCPLPLLTAGDYIQIQNQVGPNPTKWEKTGVIVEVCQFDRYVVRYLPVVPHAPPLMVPGPPAFLMPKPMMRLPFQPNLTAIPAATPPMPQAYPTHPFPDTKTTTTGNPFSPPTPRAMSTSPTFTTSGCATNGSTPRTLQALCPHNTPGLQE</sequence>
<evidence type="ECO:0000313" key="2">
    <source>
        <dbReference type="EMBL" id="KOF87031.1"/>
    </source>
</evidence>
<reference evidence="2" key="1">
    <citation type="submission" date="2015-07" db="EMBL/GenBank/DDBJ databases">
        <title>MeaNS - Measles Nucleotide Surveillance Program.</title>
        <authorList>
            <person name="Tran T."/>
            <person name="Druce J."/>
        </authorList>
    </citation>
    <scope>NUCLEOTIDE SEQUENCE</scope>
    <source>
        <strain evidence="2">UCB-OBI-ISO-001</strain>
        <tissue evidence="2">Gonad</tissue>
    </source>
</reference>
<proteinExistence type="predicted"/>
<evidence type="ECO:0000256" key="1">
    <source>
        <dbReference type="SAM" id="MobiDB-lite"/>
    </source>
</evidence>
<protein>
    <submittedName>
        <fullName evidence="2">Uncharacterized protein</fullName>
    </submittedName>
</protein>
<feature type="region of interest" description="Disordered" evidence="1">
    <location>
        <begin position="131"/>
        <end position="157"/>
    </location>
</feature>
<dbReference type="AlphaFoldDB" id="A0A0L8HCK6"/>
<organism evidence="2">
    <name type="scientific">Octopus bimaculoides</name>
    <name type="common">California two-spotted octopus</name>
    <dbReference type="NCBI Taxonomy" id="37653"/>
    <lineage>
        <taxon>Eukaryota</taxon>
        <taxon>Metazoa</taxon>
        <taxon>Spiralia</taxon>
        <taxon>Lophotrochozoa</taxon>
        <taxon>Mollusca</taxon>
        <taxon>Cephalopoda</taxon>
        <taxon>Coleoidea</taxon>
        <taxon>Octopodiformes</taxon>
        <taxon>Octopoda</taxon>
        <taxon>Incirrata</taxon>
        <taxon>Octopodidae</taxon>
        <taxon>Octopus</taxon>
    </lineage>
</organism>
<feature type="compositionally biased region" description="Low complexity" evidence="1">
    <location>
        <begin position="131"/>
        <end position="141"/>
    </location>
</feature>
<dbReference type="EMBL" id="KQ418506">
    <property type="protein sequence ID" value="KOF87031.1"/>
    <property type="molecule type" value="Genomic_DNA"/>
</dbReference>
<name>A0A0L8HCK6_OCTBM</name>
<feature type="non-terminal residue" evidence="2">
    <location>
        <position position="1"/>
    </location>
</feature>
<accession>A0A0L8HCK6</accession>
<gene>
    <name evidence="2" type="ORF">OCBIM_22017564mg</name>
</gene>